<dbReference type="AlphaFoldDB" id="A0A146MIJ9"/>
<organism evidence="1">
    <name type="scientific">Lygus hesperus</name>
    <name type="common">Western plant bug</name>
    <dbReference type="NCBI Taxonomy" id="30085"/>
    <lineage>
        <taxon>Eukaryota</taxon>
        <taxon>Metazoa</taxon>
        <taxon>Ecdysozoa</taxon>
        <taxon>Arthropoda</taxon>
        <taxon>Hexapoda</taxon>
        <taxon>Insecta</taxon>
        <taxon>Pterygota</taxon>
        <taxon>Neoptera</taxon>
        <taxon>Paraneoptera</taxon>
        <taxon>Hemiptera</taxon>
        <taxon>Heteroptera</taxon>
        <taxon>Panheteroptera</taxon>
        <taxon>Cimicomorpha</taxon>
        <taxon>Miridae</taxon>
        <taxon>Mirini</taxon>
        <taxon>Lygus</taxon>
    </lineage>
</organism>
<evidence type="ECO:0000313" key="1">
    <source>
        <dbReference type="EMBL" id="JAQ18490.1"/>
    </source>
</evidence>
<feature type="non-terminal residue" evidence="1">
    <location>
        <position position="1"/>
    </location>
</feature>
<sequence length="242" mass="26859">LFRSQFDMKTQTMFVLGVLLVVTFGAVHGAVVDRITSVDLDELVDYGALVDRLLEETRAKIPDRLPFTQLHYERKTWDAADERFDVLEKLEGVDGHLELGSFKRDGVPNLQGPTNDQILESKFIIGLTITYDNFTSDNFTSGEKANGQMTISYDKAEIITWISIQKGSDSCSSSLQNFLPSTLSDPTVTFSSSTSEGLPQRLFSEAKDTMNFYLNRTLVTQGLPTFASVVAGPDLCSSLLYN</sequence>
<protein>
    <submittedName>
        <fullName evidence="1">Uncharacterized protein</fullName>
    </submittedName>
</protein>
<name>A0A146MIJ9_LYGHE</name>
<reference evidence="1" key="1">
    <citation type="journal article" date="2016" name="Gigascience">
        <title>De novo construction of an expanded transcriptome assembly for the western tarnished plant bug, Lygus hesperus.</title>
        <authorList>
            <person name="Tassone E.E."/>
            <person name="Geib S.M."/>
            <person name="Hall B."/>
            <person name="Fabrick J.A."/>
            <person name="Brent C.S."/>
            <person name="Hull J.J."/>
        </authorList>
    </citation>
    <scope>NUCLEOTIDE SEQUENCE</scope>
</reference>
<proteinExistence type="predicted"/>
<gene>
    <name evidence="1" type="ORF">g.22203</name>
</gene>
<dbReference type="EMBL" id="GDHC01000139">
    <property type="protein sequence ID" value="JAQ18490.1"/>
    <property type="molecule type" value="Transcribed_RNA"/>
</dbReference>
<accession>A0A146MIJ9</accession>